<evidence type="ECO:0000256" key="4">
    <source>
        <dbReference type="ARBA" id="ARBA00022840"/>
    </source>
</evidence>
<accession>A0A2V2N3S5</accession>
<dbReference type="InterPro" id="IPR025302">
    <property type="entry name" value="DrrA1/2-like_C"/>
</dbReference>
<dbReference type="InterPro" id="IPR005894">
    <property type="entry name" value="DrrA"/>
</dbReference>
<keyword evidence="3" id="KW-0547">Nucleotide-binding</keyword>
<keyword evidence="4 7" id="KW-0067">ATP-binding</keyword>
<evidence type="ECO:0000313" key="8">
    <source>
        <dbReference type="Proteomes" id="UP000245657"/>
    </source>
</evidence>
<dbReference type="PANTHER" id="PTHR43582">
    <property type="entry name" value="LINEARMYCIN RESISTANCE ATP-BINDING PROTEIN LNRL"/>
    <property type="match status" value="1"/>
</dbReference>
<gene>
    <name evidence="7" type="ORF">DK846_04755</name>
</gene>
<dbReference type="GO" id="GO:0005886">
    <property type="term" value="C:plasma membrane"/>
    <property type="evidence" value="ECO:0007669"/>
    <property type="project" value="UniProtKB-SubCell"/>
</dbReference>
<reference evidence="7 8" key="1">
    <citation type="submission" date="2018-05" db="EMBL/GenBank/DDBJ databases">
        <title>Draft genome of Methanospirillum lacunae Ki8-1.</title>
        <authorList>
            <person name="Dueholm M.S."/>
            <person name="Nielsen P.H."/>
            <person name="Bakmann L.F."/>
            <person name="Otzen D.E."/>
        </authorList>
    </citation>
    <scope>NUCLEOTIDE SEQUENCE [LARGE SCALE GENOMIC DNA]</scope>
    <source>
        <strain evidence="7 8">Ki8-1</strain>
    </source>
</reference>
<evidence type="ECO:0000256" key="1">
    <source>
        <dbReference type="ARBA" id="ARBA00004413"/>
    </source>
</evidence>
<dbReference type="GO" id="GO:0043215">
    <property type="term" value="P:daunorubicin transport"/>
    <property type="evidence" value="ECO:0007669"/>
    <property type="project" value="InterPro"/>
</dbReference>
<protein>
    <submittedName>
        <fullName evidence="7">ABC transporter ATP-binding protein</fullName>
    </submittedName>
</protein>
<dbReference type="GO" id="GO:0016887">
    <property type="term" value="F:ATP hydrolysis activity"/>
    <property type="evidence" value="ECO:0007669"/>
    <property type="project" value="InterPro"/>
</dbReference>
<dbReference type="GeneID" id="97549854"/>
<dbReference type="NCBIfam" id="TIGR01188">
    <property type="entry name" value="drrA"/>
    <property type="match status" value="1"/>
</dbReference>
<dbReference type="EMBL" id="QGMY01000002">
    <property type="protein sequence ID" value="PWR74459.1"/>
    <property type="molecule type" value="Genomic_DNA"/>
</dbReference>
<dbReference type="SMART" id="SM00382">
    <property type="entry name" value="AAA"/>
    <property type="match status" value="1"/>
</dbReference>
<dbReference type="Pfam" id="PF00005">
    <property type="entry name" value="ABC_tran"/>
    <property type="match status" value="1"/>
</dbReference>
<evidence type="ECO:0000313" key="7">
    <source>
        <dbReference type="EMBL" id="PWR74459.1"/>
    </source>
</evidence>
<dbReference type="SUPFAM" id="SSF52540">
    <property type="entry name" value="P-loop containing nucleoside triphosphate hydrolases"/>
    <property type="match status" value="1"/>
</dbReference>
<comment type="caution">
    <text evidence="7">The sequence shown here is derived from an EMBL/GenBank/DDBJ whole genome shotgun (WGS) entry which is preliminary data.</text>
</comment>
<dbReference type="PROSITE" id="PS50893">
    <property type="entry name" value="ABC_TRANSPORTER_2"/>
    <property type="match status" value="1"/>
</dbReference>
<sequence length="334" mass="37145">MAATKENEQIAKGDLIKNRIEIRDLTKNYGDLCAVNNMNLSVGNEIFGILGPNGSGKTTTILMLTTLLAPSLGTAEICGYDIQRFPRAVRESLSYVPQDMAVDVRLTGRENVLMFAELYGVRNPAEKTEKVLQVLELSDRADEFAKVYSGGMRRRLELAQALVHDPKVLFLDEPTVGLDVAARKKIWEHIRSLKSNGMSIFVTTHYMDEADRYCDRVAIMDKGVIKAVDSPTNLKALISQDVVTISIFGQYSPIHVPGVKFAKAESDELIFYAEHGDFALPLIKDAFTEQGIQVLSMSVRRPSLDDVFLHLVGTTEDTSPFNLSRFRNVTGRRG</sequence>
<name>A0A2V2N3S5_9EURY</name>
<evidence type="ECO:0000256" key="2">
    <source>
        <dbReference type="ARBA" id="ARBA00022448"/>
    </source>
</evidence>
<keyword evidence="8" id="KW-1185">Reference proteome</keyword>
<dbReference type="PANTHER" id="PTHR43582:SF2">
    <property type="entry name" value="LINEARMYCIN RESISTANCE ATP-BINDING PROTEIN LNRL"/>
    <property type="match status" value="1"/>
</dbReference>
<dbReference type="AlphaFoldDB" id="A0A2V2N3S5"/>
<dbReference type="RefSeq" id="WP_109967738.1">
    <property type="nucleotide sequence ID" value="NZ_CP176093.1"/>
</dbReference>
<comment type="similarity">
    <text evidence="5">Belongs to the ABC transporter superfamily. Drug exporter-1 (DrugE1) (TC 3.A.1.105) family.</text>
</comment>
<dbReference type="GO" id="GO:1900753">
    <property type="term" value="P:doxorubicin transport"/>
    <property type="evidence" value="ECO:0007669"/>
    <property type="project" value="InterPro"/>
</dbReference>
<comment type="subcellular location">
    <subcellularLocation>
        <location evidence="1">Cell membrane</location>
        <topology evidence="1">Peripheral membrane protein</topology>
        <orientation evidence="1">Cytoplasmic side</orientation>
    </subcellularLocation>
</comment>
<dbReference type="InterPro" id="IPR003439">
    <property type="entry name" value="ABC_transporter-like_ATP-bd"/>
</dbReference>
<evidence type="ECO:0000256" key="5">
    <source>
        <dbReference type="ARBA" id="ARBA00049985"/>
    </source>
</evidence>
<dbReference type="Pfam" id="PF13732">
    <property type="entry name" value="DrrA1-3_C"/>
    <property type="match status" value="1"/>
</dbReference>
<dbReference type="GO" id="GO:0005524">
    <property type="term" value="F:ATP binding"/>
    <property type="evidence" value="ECO:0007669"/>
    <property type="project" value="UniProtKB-KW"/>
</dbReference>
<dbReference type="InterPro" id="IPR017871">
    <property type="entry name" value="ABC_transporter-like_CS"/>
</dbReference>
<dbReference type="Gene3D" id="3.40.50.300">
    <property type="entry name" value="P-loop containing nucleotide triphosphate hydrolases"/>
    <property type="match status" value="1"/>
</dbReference>
<organism evidence="7 8">
    <name type="scientific">Methanospirillum lacunae</name>
    <dbReference type="NCBI Taxonomy" id="668570"/>
    <lineage>
        <taxon>Archaea</taxon>
        <taxon>Methanobacteriati</taxon>
        <taxon>Methanobacteriota</taxon>
        <taxon>Stenosarchaea group</taxon>
        <taxon>Methanomicrobia</taxon>
        <taxon>Methanomicrobiales</taxon>
        <taxon>Methanospirillaceae</taxon>
        <taxon>Methanospirillum</taxon>
    </lineage>
</organism>
<keyword evidence="2" id="KW-0813">Transport</keyword>
<evidence type="ECO:0000259" key="6">
    <source>
        <dbReference type="PROSITE" id="PS50893"/>
    </source>
</evidence>
<dbReference type="InterPro" id="IPR027417">
    <property type="entry name" value="P-loop_NTPase"/>
</dbReference>
<dbReference type="Proteomes" id="UP000245657">
    <property type="component" value="Unassembled WGS sequence"/>
</dbReference>
<dbReference type="OrthoDB" id="31298at2157"/>
<dbReference type="PROSITE" id="PS00211">
    <property type="entry name" value="ABC_TRANSPORTER_1"/>
    <property type="match status" value="1"/>
</dbReference>
<dbReference type="InterPro" id="IPR003593">
    <property type="entry name" value="AAA+_ATPase"/>
</dbReference>
<feature type="domain" description="ABC transporter" evidence="6">
    <location>
        <begin position="20"/>
        <end position="247"/>
    </location>
</feature>
<evidence type="ECO:0000256" key="3">
    <source>
        <dbReference type="ARBA" id="ARBA00022741"/>
    </source>
</evidence>
<proteinExistence type="inferred from homology"/>